<dbReference type="InterPro" id="IPR001128">
    <property type="entry name" value="Cyt_P450"/>
</dbReference>
<dbReference type="GO" id="GO:0004497">
    <property type="term" value="F:monooxygenase activity"/>
    <property type="evidence" value="ECO:0007669"/>
    <property type="project" value="UniProtKB-KW"/>
</dbReference>
<dbReference type="SUPFAM" id="SSF48264">
    <property type="entry name" value="Cytochrome P450"/>
    <property type="match status" value="1"/>
</dbReference>
<dbReference type="InterPro" id="IPR017972">
    <property type="entry name" value="Cyt_P450_CS"/>
</dbReference>
<proteinExistence type="inferred from homology"/>
<dbReference type="Proteomes" id="UP000001861">
    <property type="component" value="Unassembled WGS sequence"/>
</dbReference>
<organism evidence="10 11">
    <name type="scientific">Coprinopsis cinerea (strain Okayama-7 / 130 / ATCC MYA-4618 / FGSC 9003)</name>
    <name type="common">Inky cap fungus</name>
    <name type="synonym">Hormographiella aspergillata</name>
    <dbReference type="NCBI Taxonomy" id="240176"/>
    <lineage>
        <taxon>Eukaryota</taxon>
        <taxon>Fungi</taxon>
        <taxon>Dikarya</taxon>
        <taxon>Basidiomycota</taxon>
        <taxon>Agaricomycotina</taxon>
        <taxon>Agaricomycetes</taxon>
        <taxon>Agaricomycetidae</taxon>
        <taxon>Agaricales</taxon>
        <taxon>Agaricineae</taxon>
        <taxon>Psathyrellaceae</taxon>
        <taxon>Coprinopsis</taxon>
    </lineage>
</organism>
<keyword evidence="11" id="KW-1185">Reference proteome</keyword>
<keyword evidence="6 8" id="KW-0408">Iron</keyword>
<dbReference type="HOGENOM" id="CLU_001570_25_0_1"/>
<dbReference type="EMBL" id="AACS02000008">
    <property type="protein sequence ID" value="EAU86414.2"/>
    <property type="molecule type" value="Genomic_DNA"/>
</dbReference>
<evidence type="ECO:0000256" key="7">
    <source>
        <dbReference type="ARBA" id="ARBA00023033"/>
    </source>
</evidence>
<feature type="binding site" description="axial binding residue" evidence="8">
    <location>
        <position position="353"/>
    </location>
    <ligand>
        <name>heme</name>
        <dbReference type="ChEBI" id="CHEBI:30413"/>
    </ligand>
    <ligandPart>
        <name>Fe</name>
        <dbReference type="ChEBI" id="CHEBI:18248"/>
    </ligandPart>
</feature>
<dbReference type="OMA" id="IGASWFD"/>
<evidence type="ECO:0000256" key="8">
    <source>
        <dbReference type="PIRSR" id="PIRSR602401-1"/>
    </source>
</evidence>
<keyword evidence="7 9" id="KW-0503">Monooxygenase</keyword>
<evidence type="ECO:0000256" key="4">
    <source>
        <dbReference type="ARBA" id="ARBA00022723"/>
    </source>
</evidence>
<dbReference type="InterPro" id="IPR002401">
    <property type="entry name" value="Cyt_P450_E_grp-I"/>
</dbReference>
<dbReference type="InterPro" id="IPR050476">
    <property type="entry name" value="Insect_CytP450_Detox"/>
</dbReference>
<accession>A8NQ04</accession>
<comment type="similarity">
    <text evidence="2 9">Belongs to the cytochrome P450 family.</text>
</comment>
<reference evidence="10 11" key="1">
    <citation type="journal article" date="2010" name="Proc. Natl. Acad. Sci. U.S.A.">
        <title>Insights into evolution of multicellular fungi from the assembled chromosomes of the mushroom Coprinopsis cinerea (Coprinus cinereus).</title>
        <authorList>
            <person name="Stajich J.E."/>
            <person name="Wilke S.K."/>
            <person name="Ahren D."/>
            <person name="Au C.H."/>
            <person name="Birren B.W."/>
            <person name="Borodovsky M."/>
            <person name="Burns C."/>
            <person name="Canback B."/>
            <person name="Casselton L.A."/>
            <person name="Cheng C.K."/>
            <person name="Deng J."/>
            <person name="Dietrich F.S."/>
            <person name="Fargo D.C."/>
            <person name="Farman M.L."/>
            <person name="Gathman A.C."/>
            <person name="Goldberg J."/>
            <person name="Guigo R."/>
            <person name="Hoegger P.J."/>
            <person name="Hooker J.B."/>
            <person name="Huggins A."/>
            <person name="James T.Y."/>
            <person name="Kamada T."/>
            <person name="Kilaru S."/>
            <person name="Kodira C."/>
            <person name="Kues U."/>
            <person name="Kupfer D."/>
            <person name="Kwan H.S."/>
            <person name="Lomsadze A."/>
            <person name="Li W."/>
            <person name="Lilly W.W."/>
            <person name="Ma L.J."/>
            <person name="Mackey A.J."/>
            <person name="Manning G."/>
            <person name="Martin F."/>
            <person name="Muraguchi H."/>
            <person name="Natvig D.O."/>
            <person name="Palmerini H."/>
            <person name="Ramesh M.A."/>
            <person name="Rehmeyer C.J."/>
            <person name="Roe B.A."/>
            <person name="Shenoy N."/>
            <person name="Stanke M."/>
            <person name="Ter-Hovhannisyan V."/>
            <person name="Tunlid A."/>
            <person name="Velagapudi R."/>
            <person name="Vision T.J."/>
            <person name="Zeng Q."/>
            <person name="Zolan M.E."/>
            <person name="Pukkila P.J."/>
        </authorList>
    </citation>
    <scope>NUCLEOTIDE SEQUENCE [LARGE SCALE GENOMIC DNA]</scope>
    <source>
        <strain evidence="11">Okayama-7 / 130 / ATCC MYA-4618 / FGSC 9003</strain>
    </source>
</reference>
<dbReference type="GO" id="GO:0005506">
    <property type="term" value="F:iron ion binding"/>
    <property type="evidence" value="ECO:0007669"/>
    <property type="project" value="InterPro"/>
</dbReference>
<dbReference type="OrthoDB" id="1470350at2759"/>
<dbReference type="KEGG" id="cci:CC1G_05408"/>
<dbReference type="GO" id="GO:0020037">
    <property type="term" value="F:heme binding"/>
    <property type="evidence" value="ECO:0007669"/>
    <property type="project" value="InterPro"/>
</dbReference>
<name>A8NQ04_COPC7</name>
<keyword evidence="4 8" id="KW-0479">Metal-binding</keyword>
<protein>
    <submittedName>
        <fullName evidence="10">614/534 cytochrome P450</fullName>
    </submittedName>
</protein>
<dbReference type="eggNOG" id="KOG0157">
    <property type="taxonomic scope" value="Eukaryota"/>
</dbReference>
<dbReference type="InterPro" id="IPR036396">
    <property type="entry name" value="Cyt_P450_sf"/>
</dbReference>
<sequence>MLISIWPGGVQLLIADATAIKTARSSQEVALARTRFLKPVELYEVVNLHGNNLLTAEGDDWKRYKKVVSPAFSERNNRLVWDEAIEVTSQLFSDVWKNQDQVTVENCLKDLTLPLTLALKAFGKKITWNEERTCPPGHVMTFKHVLEVSADVIIVRAAFPQFIRKLVPSLRKMDTAYDELQLYMKELIRARSESADAVERHDLLSLLVEHSDEDKANPLTEDEVMGNTFLFLAAGHETTAQTLCFAFALLALHPDEQEAVYQEIKSVIPDATSLTSEIPKVAAEDTVLTTGNMAGETKKIPVPKGTRVSFDIPGIHYNPRYWKDPLEFKPSRFLEPDWPRDAFIAFSVGHRSCIGRRFFEIEAIAVMVMLLSRYKITIKEEEEFRGETWEEKKARILACTMGGTLT</sequence>
<keyword evidence="5 9" id="KW-0560">Oxidoreductase</keyword>
<dbReference type="VEuPathDB" id="FungiDB:CC1G_05408"/>
<evidence type="ECO:0000256" key="9">
    <source>
        <dbReference type="RuleBase" id="RU000461"/>
    </source>
</evidence>
<dbReference type="AlphaFoldDB" id="A8NQ04"/>
<dbReference type="PRINTS" id="PR00463">
    <property type="entry name" value="EP450I"/>
</dbReference>
<comment type="cofactor">
    <cofactor evidence="1 8">
        <name>heme</name>
        <dbReference type="ChEBI" id="CHEBI:30413"/>
    </cofactor>
</comment>
<dbReference type="RefSeq" id="XP_001835446.2">
    <property type="nucleotide sequence ID" value="XM_001835394.2"/>
</dbReference>
<evidence type="ECO:0000313" key="11">
    <source>
        <dbReference type="Proteomes" id="UP000001861"/>
    </source>
</evidence>
<evidence type="ECO:0000313" key="10">
    <source>
        <dbReference type="EMBL" id="EAU86414.2"/>
    </source>
</evidence>
<evidence type="ECO:0000256" key="2">
    <source>
        <dbReference type="ARBA" id="ARBA00010617"/>
    </source>
</evidence>
<dbReference type="PROSITE" id="PS00086">
    <property type="entry name" value="CYTOCHROME_P450"/>
    <property type="match status" value="1"/>
</dbReference>
<dbReference type="GeneID" id="6011978"/>
<dbReference type="STRING" id="240176.A8NQ04"/>
<dbReference type="GO" id="GO:0016705">
    <property type="term" value="F:oxidoreductase activity, acting on paired donors, with incorporation or reduction of molecular oxygen"/>
    <property type="evidence" value="ECO:0007669"/>
    <property type="project" value="InterPro"/>
</dbReference>
<evidence type="ECO:0000256" key="3">
    <source>
        <dbReference type="ARBA" id="ARBA00022617"/>
    </source>
</evidence>
<evidence type="ECO:0000256" key="1">
    <source>
        <dbReference type="ARBA" id="ARBA00001971"/>
    </source>
</evidence>
<dbReference type="PANTHER" id="PTHR24292:SF102">
    <property type="entry name" value="CYTOCHROME P450 FAMILY-RELATED"/>
    <property type="match status" value="1"/>
</dbReference>
<dbReference type="Pfam" id="PF00067">
    <property type="entry name" value="p450"/>
    <property type="match status" value="2"/>
</dbReference>
<dbReference type="Gene3D" id="1.10.630.10">
    <property type="entry name" value="Cytochrome P450"/>
    <property type="match status" value="1"/>
</dbReference>
<gene>
    <name evidence="10" type="ORF">CC1G_05408</name>
</gene>
<dbReference type="PRINTS" id="PR00385">
    <property type="entry name" value="P450"/>
</dbReference>
<evidence type="ECO:0000256" key="6">
    <source>
        <dbReference type="ARBA" id="ARBA00023004"/>
    </source>
</evidence>
<dbReference type="PANTHER" id="PTHR24292">
    <property type="entry name" value="CYTOCHROME P450"/>
    <property type="match status" value="1"/>
</dbReference>
<evidence type="ECO:0000256" key="5">
    <source>
        <dbReference type="ARBA" id="ARBA00023002"/>
    </source>
</evidence>
<comment type="caution">
    <text evidence="10">The sequence shown here is derived from an EMBL/GenBank/DDBJ whole genome shotgun (WGS) entry which is preliminary data.</text>
</comment>
<dbReference type="InParanoid" id="A8NQ04"/>
<keyword evidence="3 8" id="KW-0349">Heme</keyword>